<proteinExistence type="predicted"/>
<gene>
    <name evidence="2" type="ORF">EPH95_10785</name>
</gene>
<organism evidence="2 3">
    <name type="scientific">Salicibibacter halophilus</name>
    <dbReference type="NCBI Taxonomy" id="2502791"/>
    <lineage>
        <taxon>Bacteria</taxon>
        <taxon>Bacillati</taxon>
        <taxon>Bacillota</taxon>
        <taxon>Bacilli</taxon>
        <taxon>Bacillales</taxon>
        <taxon>Bacillaceae</taxon>
        <taxon>Salicibibacter</taxon>
    </lineage>
</organism>
<name>A0A514LIB6_9BACI</name>
<dbReference type="EMBL" id="CP035485">
    <property type="protein sequence ID" value="QDI91596.1"/>
    <property type="molecule type" value="Genomic_DNA"/>
</dbReference>
<reference evidence="3" key="1">
    <citation type="submission" date="2019-01" db="EMBL/GenBank/DDBJ databases">
        <title>Genomic analysis of Salicibibacter sp. NKC3-5.</title>
        <authorList>
            <person name="Oh Y.J."/>
        </authorList>
    </citation>
    <scope>NUCLEOTIDE SEQUENCE [LARGE SCALE GENOMIC DNA]</scope>
    <source>
        <strain evidence="3">NKC3-5</strain>
    </source>
</reference>
<evidence type="ECO:0000256" key="1">
    <source>
        <dbReference type="SAM" id="MobiDB-lite"/>
    </source>
</evidence>
<dbReference type="OrthoDB" id="2444319at2"/>
<dbReference type="Proteomes" id="UP000319756">
    <property type="component" value="Chromosome"/>
</dbReference>
<dbReference type="KEGG" id="sale:EPH95_10785"/>
<evidence type="ECO:0000313" key="2">
    <source>
        <dbReference type="EMBL" id="QDI91596.1"/>
    </source>
</evidence>
<dbReference type="InterPro" id="IPR013783">
    <property type="entry name" value="Ig-like_fold"/>
</dbReference>
<feature type="region of interest" description="Disordered" evidence="1">
    <location>
        <begin position="1"/>
        <end position="24"/>
    </location>
</feature>
<evidence type="ECO:0000313" key="3">
    <source>
        <dbReference type="Proteomes" id="UP000319756"/>
    </source>
</evidence>
<dbReference type="Gene3D" id="2.60.40.10">
    <property type="entry name" value="Immunoglobulins"/>
    <property type="match status" value="1"/>
</dbReference>
<keyword evidence="3" id="KW-1185">Reference proteome</keyword>
<protein>
    <submittedName>
        <fullName evidence="2">Uncharacterized protein</fullName>
    </submittedName>
</protein>
<sequence length="198" mass="23146">MINTPTLKDQEQVDSYNEELIDNSTNKEISYSMERSNISAVTYSDKVELNWSDIPTENNEYEILRDGEHLETVEGNEYVDDTIEQDEMYRYTVVGNKKLPQDRIDEIEMELEENDIQLSEEEKQQALYEPKETNVIINASEGDGESNSLSSDINQDDDWHLRYTSFIPMEYGENPWCTVSCTYDYFGGDDRGLWLWRG</sequence>
<accession>A0A514LIB6</accession>
<dbReference type="AlphaFoldDB" id="A0A514LIB6"/>